<feature type="non-terminal residue" evidence="6">
    <location>
        <position position="133"/>
    </location>
</feature>
<evidence type="ECO:0000256" key="2">
    <source>
        <dbReference type="ARBA" id="ARBA00004613"/>
    </source>
</evidence>
<comment type="caution">
    <text evidence="6">The sequence shown here is derived from an EMBL/GenBank/DDBJ whole genome shotgun (WGS) entry which is preliminary data.</text>
</comment>
<evidence type="ECO:0000313" key="7">
    <source>
        <dbReference type="Proteomes" id="UP000703661"/>
    </source>
</evidence>
<evidence type="ECO:0000256" key="4">
    <source>
        <dbReference type="SAM" id="MobiDB-lite"/>
    </source>
</evidence>
<comment type="subcellular location">
    <subcellularLocation>
        <location evidence="1">Host cell</location>
    </subcellularLocation>
    <subcellularLocation>
        <location evidence="2">Secreted</location>
    </subcellularLocation>
</comment>
<evidence type="ECO:0000256" key="1">
    <source>
        <dbReference type="ARBA" id="ARBA00004340"/>
    </source>
</evidence>
<dbReference type="Proteomes" id="UP000703661">
    <property type="component" value="Unassembled WGS sequence"/>
</dbReference>
<accession>A0A9P6MD19</accession>
<evidence type="ECO:0000259" key="5">
    <source>
        <dbReference type="Pfam" id="PF20147"/>
    </source>
</evidence>
<keyword evidence="3" id="KW-0964">Secreted</keyword>
<evidence type="ECO:0000256" key="3">
    <source>
        <dbReference type="ARBA" id="ARBA00022525"/>
    </source>
</evidence>
<organism evidence="6 7">
    <name type="scientific">Entomortierella chlamydospora</name>
    <dbReference type="NCBI Taxonomy" id="101097"/>
    <lineage>
        <taxon>Eukaryota</taxon>
        <taxon>Fungi</taxon>
        <taxon>Fungi incertae sedis</taxon>
        <taxon>Mucoromycota</taxon>
        <taxon>Mortierellomycotina</taxon>
        <taxon>Mortierellomycetes</taxon>
        <taxon>Mortierellales</taxon>
        <taxon>Mortierellaceae</taxon>
        <taxon>Entomortierella</taxon>
    </lineage>
</organism>
<feature type="domain" description="Crinkler effector protein N-terminal" evidence="5">
    <location>
        <begin position="31"/>
        <end position="127"/>
    </location>
</feature>
<dbReference type="GO" id="GO:0043657">
    <property type="term" value="C:host cell"/>
    <property type="evidence" value="ECO:0007669"/>
    <property type="project" value="UniProtKB-SubCell"/>
</dbReference>
<keyword evidence="7" id="KW-1185">Reference proteome</keyword>
<reference evidence="6" key="1">
    <citation type="journal article" date="2020" name="Fungal Divers.">
        <title>Resolving the Mortierellaceae phylogeny through synthesis of multi-gene phylogenetics and phylogenomics.</title>
        <authorList>
            <person name="Vandepol N."/>
            <person name="Liber J."/>
            <person name="Desiro A."/>
            <person name="Na H."/>
            <person name="Kennedy M."/>
            <person name="Barry K."/>
            <person name="Grigoriev I.V."/>
            <person name="Miller A.N."/>
            <person name="O'Donnell K."/>
            <person name="Stajich J.E."/>
            <person name="Bonito G."/>
        </authorList>
    </citation>
    <scope>NUCLEOTIDE SEQUENCE</scope>
    <source>
        <strain evidence="6">NRRL 2769</strain>
    </source>
</reference>
<name>A0A9P6MD19_9FUNG</name>
<protein>
    <recommendedName>
        <fullName evidence="5">Crinkler effector protein N-terminal domain-containing protein</fullName>
    </recommendedName>
</protein>
<dbReference type="GO" id="GO:0005576">
    <property type="term" value="C:extracellular region"/>
    <property type="evidence" value="ECO:0007669"/>
    <property type="project" value="UniProtKB-SubCell"/>
</dbReference>
<dbReference type="InterPro" id="IPR045379">
    <property type="entry name" value="Crinkler_N"/>
</dbReference>
<proteinExistence type="predicted"/>
<sequence length="133" mass="14488">MELPNDGIPNAEGSGSTSSGLASPHEPTKYTLRCVVDNESDTFTVDIMSDNTIETLKRLVQEVAEDSLSGVHYRKLILYKVNILDKGNIIDVNNILSTPTPIKVNADKVFEHFGSSSVDKTINIIAQKPSKEG</sequence>
<evidence type="ECO:0000313" key="6">
    <source>
        <dbReference type="EMBL" id="KAF9992481.1"/>
    </source>
</evidence>
<dbReference type="Pfam" id="PF20147">
    <property type="entry name" value="Crinkler"/>
    <property type="match status" value="1"/>
</dbReference>
<feature type="region of interest" description="Disordered" evidence="4">
    <location>
        <begin position="1"/>
        <end position="25"/>
    </location>
</feature>
<dbReference type="AlphaFoldDB" id="A0A9P6MD19"/>
<dbReference type="EMBL" id="JAAAID010004653">
    <property type="protein sequence ID" value="KAF9992481.1"/>
    <property type="molecule type" value="Genomic_DNA"/>
</dbReference>
<gene>
    <name evidence="6" type="ORF">BGZ80_008536</name>
</gene>